<name>A0ABR0WBL7_REHGL</name>
<dbReference type="Proteomes" id="UP001318860">
    <property type="component" value="Unassembled WGS sequence"/>
</dbReference>
<comment type="caution">
    <text evidence="1">The sequence shown here is derived from an EMBL/GenBank/DDBJ whole genome shotgun (WGS) entry which is preliminary data.</text>
</comment>
<protein>
    <submittedName>
        <fullName evidence="1">Uncharacterized protein</fullName>
    </submittedName>
</protein>
<dbReference type="InterPro" id="IPR024489">
    <property type="entry name" value="Organ_specific_prot"/>
</dbReference>
<keyword evidence="2" id="KW-1185">Reference proteome</keyword>
<gene>
    <name evidence="1" type="ORF">DH2020_023827</name>
</gene>
<dbReference type="PANTHER" id="PTHR33731">
    <property type="entry name" value="PROTEIN, PUTATIVE-RELATED"/>
    <property type="match status" value="1"/>
</dbReference>
<sequence>MSIRLCTAVGPKFFKEIENKYENMDSRFAYVTDARKDPSDYWKDVMNGENMPKAITDLFHQNFDSDLNTKMDRFIRDFDTKPNAIIYHSNHVHSDEKPKLSASMDG</sequence>
<evidence type="ECO:0000313" key="1">
    <source>
        <dbReference type="EMBL" id="KAK6143479.1"/>
    </source>
</evidence>
<proteinExistence type="predicted"/>
<accession>A0ABR0WBL7</accession>
<reference evidence="1 2" key="1">
    <citation type="journal article" date="2021" name="Comput. Struct. Biotechnol. J.">
        <title>De novo genome assembly of the potent medicinal plant Rehmannia glutinosa using nanopore technology.</title>
        <authorList>
            <person name="Ma L."/>
            <person name="Dong C."/>
            <person name="Song C."/>
            <person name="Wang X."/>
            <person name="Zheng X."/>
            <person name="Niu Y."/>
            <person name="Chen S."/>
            <person name="Feng W."/>
        </authorList>
    </citation>
    <scope>NUCLEOTIDE SEQUENCE [LARGE SCALE GENOMIC DNA]</scope>
    <source>
        <strain evidence="1">DH-2019</strain>
    </source>
</reference>
<evidence type="ECO:0000313" key="2">
    <source>
        <dbReference type="Proteomes" id="UP001318860"/>
    </source>
</evidence>
<dbReference type="Pfam" id="PF10950">
    <property type="entry name" value="Organ_specific"/>
    <property type="match status" value="1"/>
</dbReference>
<dbReference type="PANTHER" id="PTHR33731:SF17">
    <property type="entry name" value="ORGAN-SPECIFIC PROTEIN P4-LIKE"/>
    <property type="match status" value="1"/>
</dbReference>
<dbReference type="EMBL" id="JABTTQ020000013">
    <property type="protein sequence ID" value="KAK6143479.1"/>
    <property type="molecule type" value="Genomic_DNA"/>
</dbReference>
<organism evidence="1 2">
    <name type="scientific">Rehmannia glutinosa</name>
    <name type="common">Chinese foxglove</name>
    <dbReference type="NCBI Taxonomy" id="99300"/>
    <lineage>
        <taxon>Eukaryota</taxon>
        <taxon>Viridiplantae</taxon>
        <taxon>Streptophyta</taxon>
        <taxon>Embryophyta</taxon>
        <taxon>Tracheophyta</taxon>
        <taxon>Spermatophyta</taxon>
        <taxon>Magnoliopsida</taxon>
        <taxon>eudicotyledons</taxon>
        <taxon>Gunneridae</taxon>
        <taxon>Pentapetalae</taxon>
        <taxon>asterids</taxon>
        <taxon>lamiids</taxon>
        <taxon>Lamiales</taxon>
        <taxon>Orobanchaceae</taxon>
        <taxon>Rehmannieae</taxon>
        <taxon>Rehmannia</taxon>
    </lineage>
</organism>